<organism evidence="6 7">
    <name type="scientific">Wickerhamiella sorbophila</name>
    <dbReference type="NCBI Taxonomy" id="45607"/>
    <lineage>
        <taxon>Eukaryota</taxon>
        <taxon>Fungi</taxon>
        <taxon>Dikarya</taxon>
        <taxon>Ascomycota</taxon>
        <taxon>Saccharomycotina</taxon>
        <taxon>Dipodascomycetes</taxon>
        <taxon>Dipodascales</taxon>
        <taxon>Trichomonascaceae</taxon>
        <taxon>Wickerhamiella</taxon>
    </lineage>
</organism>
<name>A0A2T0FMY8_9ASCO</name>
<keyword evidence="7" id="KW-1185">Reference proteome</keyword>
<dbReference type="InterPro" id="IPR045222">
    <property type="entry name" value="Rpb4-like"/>
</dbReference>
<protein>
    <submittedName>
        <fullName evidence="6">DNA-directed RNA polymerase II subunit rpb4</fullName>
    </submittedName>
</protein>
<dbReference type="AlphaFoldDB" id="A0A2T0FMY8"/>
<evidence type="ECO:0000313" key="6">
    <source>
        <dbReference type="EMBL" id="PRT56329.1"/>
    </source>
</evidence>
<keyword evidence="6" id="KW-0804">Transcription</keyword>
<dbReference type="InterPro" id="IPR038324">
    <property type="entry name" value="Rpb4/RPC9_sf"/>
</dbReference>
<evidence type="ECO:0000313" key="7">
    <source>
        <dbReference type="Proteomes" id="UP000238350"/>
    </source>
</evidence>
<feature type="domain" description="RNA polymerase Rpb4/RPC9 core" evidence="5">
    <location>
        <begin position="42"/>
        <end position="175"/>
    </location>
</feature>
<dbReference type="OrthoDB" id="2186918at2759"/>
<reference evidence="6 7" key="1">
    <citation type="submission" date="2017-04" db="EMBL/GenBank/DDBJ databases">
        <title>Genome sequencing of [Candida] sorbophila.</title>
        <authorList>
            <person name="Ahn J.O."/>
        </authorList>
    </citation>
    <scope>NUCLEOTIDE SEQUENCE [LARGE SCALE GENOMIC DNA]</scope>
    <source>
        <strain evidence="6 7">DS02</strain>
    </source>
</reference>
<dbReference type="STRING" id="45607.A0A2T0FMY8"/>
<dbReference type="RefSeq" id="XP_024666274.1">
    <property type="nucleotide sequence ID" value="XM_024810506.1"/>
</dbReference>
<proteinExistence type="inferred from homology"/>
<evidence type="ECO:0000259" key="5">
    <source>
        <dbReference type="SMART" id="SM00657"/>
    </source>
</evidence>
<dbReference type="PANTHER" id="PTHR21297">
    <property type="entry name" value="DNA-DIRECTED RNA POLYMERASE II"/>
    <property type="match status" value="1"/>
</dbReference>
<keyword evidence="6" id="KW-0240">DNA-directed RNA polymerase</keyword>
<feature type="compositionally biased region" description="Acidic residues" evidence="4">
    <location>
        <begin position="74"/>
        <end position="88"/>
    </location>
</feature>
<sequence length="175" mass="19950">MNISTSTILQERRRPHQSAQREEEDAAKLYFGPEFDVRQTSHDGTEAPLIALNLSETRLLINAALQQRRRDNEGESSGDINDEDEEDFSNSNEILRKTQEYLSVFARFKDEQTVSAAEHLLKSQENADLHPFEIAQLGSLVCEDAEEAKSLIPSLAYKKNDEELQVLLDNLRRFG</sequence>
<evidence type="ECO:0000256" key="4">
    <source>
        <dbReference type="SAM" id="MobiDB-lite"/>
    </source>
</evidence>
<gene>
    <name evidence="6" type="ORF">B9G98_03949</name>
</gene>
<dbReference type="Gene3D" id="1.20.1250.40">
    <property type="match status" value="1"/>
</dbReference>
<feature type="region of interest" description="Disordered" evidence="4">
    <location>
        <begin position="1"/>
        <end position="27"/>
    </location>
</feature>
<evidence type="ECO:0000256" key="2">
    <source>
        <dbReference type="ARBA" id="ARBA00023242"/>
    </source>
</evidence>
<dbReference type="Proteomes" id="UP000238350">
    <property type="component" value="Unassembled WGS sequence"/>
</dbReference>
<evidence type="ECO:0000256" key="3">
    <source>
        <dbReference type="ARBA" id="ARBA00025724"/>
    </source>
</evidence>
<dbReference type="InterPro" id="IPR010997">
    <property type="entry name" value="HRDC-like_sf"/>
</dbReference>
<dbReference type="InterPro" id="IPR006590">
    <property type="entry name" value="RNA_pol_Rpb4/RPC9_core"/>
</dbReference>
<dbReference type="EMBL" id="NDIQ01000022">
    <property type="protein sequence ID" value="PRT56329.1"/>
    <property type="molecule type" value="Genomic_DNA"/>
</dbReference>
<evidence type="ECO:0000256" key="1">
    <source>
        <dbReference type="ARBA" id="ARBA00004123"/>
    </source>
</evidence>
<dbReference type="GO" id="GO:0006352">
    <property type="term" value="P:DNA-templated transcription initiation"/>
    <property type="evidence" value="ECO:0007669"/>
    <property type="project" value="InterPro"/>
</dbReference>
<comment type="similarity">
    <text evidence="3">Belongs to the eukaryotic RPB4 RNA polymerase subunit family.</text>
</comment>
<feature type="region of interest" description="Disordered" evidence="4">
    <location>
        <begin position="67"/>
        <end position="92"/>
    </location>
</feature>
<dbReference type="SUPFAM" id="SSF47819">
    <property type="entry name" value="HRDC-like"/>
    <property type="match status" value="1"/>
</dbReference>
<keyword evidence="2" id="KW-0539">Nucleus</keyword>
<dbReference type="GO" id="GO:0005634">
    <property type="term" value="C:nucleus"/>
    <property type="evidence" value="ECO:0007669"/>
    <property type="project" value="UniProtKB-SubCell"/>
</dbReference>
<dbReference type="Pfam" id="PF03874">
    <property type="entry name" value="RNA_pol_Rpb4"/>
    <property type="match status" value="1"/>
</dbReference>
<dbReference type="InterPro" id="IPR005574">
    <property type="entry name" value="Rpb4/RPC9"/>
</dbReference>
<comment type="subcellular location">
    <subcellularLocation>
        <location evidence="1">Nucleus</location>
    </subcellularLocation>
</comment>
<dbReference type="GO" id="GO:0000428">
    <property type="term" value="C:DNA-directed RNA polymerase complex"/>
    <property type="evidence" value="ECO:0007669"/>
    <property type="project" value="UniProtKB-KW"/>
</dbReference>
<accession>A0A2T0FMY8</accession>
<dbReference type="GO" id="GO:0000166">
    <property type="term" value="F:nucleotide binding"/>
    <property type="evidence" value="ECO:0007669"/>
    <property type="project" value="InterPro"/>
</dbReference>
<dbReference type="SMART" id="SM00657">
    <property type="entry name" value="RPOL4c"/>
    <property type="match status" value="1"/>
</dbReference>
<dbReference type="GeneID" id="36517697"/>
<comment type="caution">
    <text evidence="6">The sequence shown here is derived from an EMBL/GenBank/DDBJ whole genome shotgun (WGS) entry which is preliminary data.</text>
</comment>